<reference evidence="2" key="1">
    <citation type="journal article" date="2019" name="Int. J. Syst. Evol. Microbiol.">
        <title>The Global Catalogue of Microorganisms (GCM) 10K type strain sequencing project: providing services to taxonomists for standard genome sequencing and annotation.</title>
        <authorList>
            <consortium name="The Broad Institute Genomics Platform"/>
            <consortium name="The Broad Institute Genome Sequencing Center for Infectious Disease"/>
            <person name="Wu L."/>
            <person name="Ma J."/>
        </authorList>
    </citation>
    <scope>NUCLEOTIDE SEQUENCE [LARGE SCALE GENOMIC DNA]</scope>
    <source>
        <strain evidence="2">KCTC 12848</strain>
    </source>
</reference>
<evidence type="ECO:0008006" key="3">
    <source>
        <dbReference type="Google" id="ProtNLM"/>
    </source>
</evidence>
<dbReference type="Gene3D" id="1.10.101.10">
    <property type="entry name" value="PGBD-like superfamily/PGBD"/>
    <property type="match status" value="1"/>
</dbReference>
<dbReference type="SUPFAM" id="SSF53955">
    <property type="entry name" value="Lysozyme-like"/>
    <property type="match status" value="1"/>
</dbReference>
<dbReference type="InterPro" id="IPR018247">
    <property type="entry name" value="EF_Hand_1_Ca_BS"/>
</dbReference>
<proteinExistence type="predicted"/>
<dbReference type="EMBL" id="JBHUJD010000006">
    <property type="protein sequence ID" value="MFD2310010.1"/>
    <property type="molecule type" value="Genomic_DNA"/>
</dbReference>
<dbReference type="InterPro" id="IPR023346">
    <property type="entry name" value="Lysozyme-like_dom_sf"/>
</dbReference>
<evidence type="ECO:0000313" key="2">
    <source>
        <dbReference type="Proteomes" id="UP001597425"/>
    </source>
</evidence>
<dbReference type="InterPro" id="IPR036366">
    <property type="entry name" value="PGBDSf"/>
</dbReference>
<sequence>MRSLAGSVGSRGRNFPDDVRRVQELLNRATRVPWALLAVDGRIGPLTIGRIEDFQRNVLGFSRPDGRVDVGGRTWRNLARYTDETPGYFQGVFSVHPPASENRVNGGGSGRPDGAIAWGAKVSTRFKTRVREIAGNLDISPDFLMSCMAFETGETFSPSIKNAAGSGATGLIQFMPRTARGLGTTTEELAKMTAVKQLDYVEMYFRPHRGRLSTLEDIYMAILYPAAIGMDPEDPLFRRGAKTYEQNAGFDKNDDGVITPAEISVKVRQKYEKGLQEGYLG</sequence>
<comment type="caution">
    <text evidence="1">The sequence shown here is derived from an EMBL/GenBank/DDBJ whole genome shotgun (WGS) entry which is preliminary data.</text>
</comment>
<gene>
    <name evidence="1" type="ORF">ACFSKX_06220</name>
</gene>
<keyword evidence="2" id="KW-1185">Reference proteome</keyword>
<protein>
    <recommendedName>
        <fullName evidence="3">EF-hand domain-containing protein</fullName>
    </recommendedName>
</protein>
<name>A0ABW5EC76_9GAMM</name>
<dbReference type="RefSeq" id="WP_265719974.1">
    <property type="nucleotide sequence ID" value="NZ_JAPIVK010000001.1"/>
</dbReference>
<organism evidence="1 2">
    <name type="scientific">Microbulbifer halophilus</name>
    <dbReference type="NCBI Taxonomy" id="453963"/>
    <lineage>
        <taxon>Bacteria</taxon>
        <taxon>Pseudomonadati</taxon>
        <taxon>Pseudomonadota</taxon>
        <taxon>Gammaproteobacteria</taxon>
        <taxon>Cellvibrionales</taxon>
        <taxon>Microbulbiferaceae</taxon>
        <taxon>Microbulbifer</taxon>
    </lineage>
</organism>
<dbReference type="Proteomes" id="UP001597425">
    <property type="component" value="Unassembled WGS sequence"/>
</dbReference>
<dbReference type="Gene3D" id="1.10.530.10">
    <property type="match status" value="1"/>
</dbReference>
<evidence type="ECO:0000313" key="1">
    <source>
        <dbReference type="EMBL" id="MFD2310010.1"/>
    </source>
</evidence>
<dbReference type="PROSITE" id="PS00018">
    <property type="entry name" value="EF_HAND_1"/>
    <property type="match status" value="1"/>
</dbReference>
<accession>A0ABW5EC76</accession>